<dbReference type="InterPro" id="IPR004263">
    <property type="entry name" value="Exostosin"/>
</dbReference>
<feature type="domain" description="Glycosyl transferase 64" evidence="6">
    <location>
        <begin position="402"/>
        <end position="489"/>
    </location>
</feature>
<dbReference type="STRING" id="6832.A0A553NSJ2"/>
<proteinExistence type="inferred from homology"/>
<accession>A0A553NSJ2</accession>
<organism evidence="7 8">
    <name type="scientific">Tigriopus californicus</name>
    <name type="common">Marine copepod</name>
    <dbReference type="NCBI Taxonomy" id="6832"/>
    <lineage>
        <taxon>Eukaryota</taxon>
        <taxon>Metazoa</taxon>
        <taxon>Ecdysozoa</taxon>
        <taxon>Arthropoda</taxon>
        <taxon>Crustacea</taxon>
        <taxon>Multicrustacea</taxon>
        <taxon>Hexanauplia</taxon>
        <taxon>Copepoda</taxon>
        <taxon>Harpacticoida</taxon>
        <taxon>Harpacticidae</taxon>
        <taxon>Tigriopus</taxon>
    </lineage>
</organism>
<dbReference type="Proteomes" id="UP000318571">
    <property type="component" value="Chromosome 1"/>
</dbReference>
<sequence>MLSGCAEVEEGVYAMYRSSIDIILREFSISNTKSQYHSLVMIFIKRRLKLSILFLMLIFIILLQPDQKSENIATSFPNQSKKSTSVTENCLGKIIVDSNIQWDSKIVQRFSKNKSCLRLFVEPKLVESTPTYQEFGMKVTSPEIDRNIPSLFDFHKIPDIGPLARKRPFKFAIFEEDVSNQFKHSRVKILNLLNIQDLKDVDFVFMTDQALVRRRLLLVLAYGAIPILINISTSFRSLPFAEVLDWSKIVYRANWRTVPDLIDKLSWTNAFERLGKRRQGWSVWNAYFSSMPKILDTFVAIYTQQDLGLPGLIFKLRSFSRFPFFITKHAYSIVIDFSGHGIRDDYSNDMAPSIWNPEFDYFYWNIAFNPFIRAPIVPPMFETSRGGKPYFEMLNTLRVAINAKVQFIFPPKNSLHNRYLPLDSIQTRSIFLFDDDTRRLDGTALLKGFRAWQENRDRLVGFVGRDLDQYLVPEMGKWHYIIQMHYTYNLPQTLKEFVDKELNCDDIFLNAMVQDLTDKPGLMTSYFKDYSCDEDVCNLDANNSISQRDNHKVIRDQCLDMVYETYGYMPLRPGRFYVQTLERSFCRELNSAERDYGRYCYQKYSFN</sequence>
<dbReference type="Pfam" id="PF09258">
    <property type="entry name" value="Glyco_transf_64"/>
    <property type="match status" value="1"/>
</dbReference>
<dbReference type="PANTHER" id="PTHR48261:SF2">
    <property type="entry name" value="ACETYLGLUCOSAMINYLTRANSFERASE"/>
    <property type="match status" value="1"/>
</dbReference>
<keyword evidence="8" id="KW-1185">Reference proteome</keyword>
<evidence type="ECO:0000313" key="8">
    <source>
        <dbReference type="Proteomes" id="UP000318571"/>
    </source>
</evidence>
<comment type="caution">
    <text evidence="7">The sequence shown here is derived from an EMBL/GenBank/DDBJ whole genome shotgun (WGS) entry which is preliminary data.</text>
</comment>
<evidence type="ECO:0000256" key="1">
    <source>
        <dbReference type="ARBA" id="ARBA00004648"/>
    </source>
</evidence>
<dbReference type="EMBL" id="VCGU01000010">
    <property type="protein sequence ID" value="TRY68404.1"/>
    <property type="molecule type" value="Genomic_DNA"/>
</dbReference>
<keyword evidence="4" id="KW-0472">Membrane</keyword>
<protein>
    <recommendedName>
        <fullName evidence="6">Glycosyl transferase 64 domain-containing protein</fullName>
    </recommendedName>
</protein>
<comment type="subcellular location">
    <subcellularLocation>
        <location evidence="1">Endoplasmic reticulum membrane</location>
        <topology evidence="1">Single-pass type II membrane protein</topology>
    </subcellularLocation>
</comment>
<dbReference type="GO" id="GO:0016757">
    <property type="term" value="F:glycosyltransferase activity"/>
    <property type="evidence" value="ECO:0007669"/>
    <property type="project" value="InterPro"/>
</dbReference>
<dbReference type="GO" id="GO:1901135">
    <property type="term" value="P:carbohydrate derivative metabolic process"/>
    <property type="evidence" value="ECO:0007669"/>
    <property type="project" value="UniProtKB-ARBA"/>
</dbReference>
<evidence type="ECO:0000256" key="2">
    <source>
        <dbReference type="ARBA" id="ARBA00010271"/>
    </source>
</evidence>
<evidence type="ECO:0000256" key="3">
    <source>
        <dbReference type="ARBA" id="ARBA00022679"/>
    </source>
</evidence>
<reference evidence="7 8" key="1">
    <citation type="journal article" date="2018" name="Nat. Ecol. Evol.">
        <title>Genomic signatures of mitonuclear coevolution across populations of Tigriopus californicus.</title>
        <authorList>
            <person name="Barreto F.S."/>
            <person name="Watson E.T."/>
            <person name="Lima T.G."/>
            <person name="Willett C.S."/>
            <person name="Edmands S."/>
            <person name="Li W."/>
            <person name="Burton R.S."/>
        </authorList>
    </citation>
    <scope>NUCLEOTIDE SEQUENCE [LARGE SCALE GENOMIC DNA]</scope>
    <source>
        <strain evidence="7 8">San Diego</strain>
    </source>
</reference>
<comment type="similarity">
    <text evidence="2">Belongs to the glycosyltransferase 47 family.</text>
</comment>
<dbReference type="Gene3D" id="3.90.550.10">
    <property type="entry name" value="Spore Coat Polysaccharide Biosynthesis Protein SpsA, Chain A"/>
    <property type="match status" value="1"/>
</dbReference>
<evidence type="ECO:0000256" key="4">
    <source>
        <dbReference type="ARBA" id="ARBA00023136"/>
    </source>
</evidence>
<dbReference type="GO" id="GO:0005789">
    <property type="term" value="C:endoplasmic reticulum membrane"/>
    <property type="evidence" value="ECO:0007669"/>
    <property type="project" value="UniProtKB-SubCell"/>
</dbReference>
<dbReference type="InterPro" id="IPR015338">
    <property type="entry name" value="GT64_dom"/>
</dbReference>
<gene>
    <name evidence="7" type="ORF">TCAL_10236</name>
</gene>
<evidence type="ECO:0000313" key="7">
    <source>
        <dbReference type="EMBL" id="TRY68404.1"/>
    </source>
</evidence>
<name>A0A553NSJ2_TIGCA</name>
<evidence type="ECO:0000259" key="6">
    <source>
        <dbReference type="Pfam" id="PF09258"/>
    </source>
</evidence>
<dbReference type="InterPro" id="IPR029044">
    <property type="entry name" value="Nucleotide-diphossugar_trans"/>
</dbReference>
<dbReference type="AlphaFoldDB" id="A0A553NSJ2"/>
<evidence type="ECO:0000256" key="5">
    <source>
        <dbReference type="ARBA" id="ARBA00023157"/>
    </source>
</evidence>
<keyword evidence="3" id="KW-0808">Transferase</keyword>
<dbReference type="PANTHER" id="PTHR48261">
    <property type="entry name" value="ACETYLGLUCOSAMINYLTRANSFERASE"/>
    <property type="match status" value="1"/>
</dbReference>
<keyword evidence="5" id="KW-1015">Disulfide bond</keyword>